<dbReference type="EMBL" id="WOWS01000001">
    <property type="protein sequence ID" value="MUU77070.1"/>
    <property type="molecule type" value="Genomic_DNA"/>
</dbReference>
<evidence type="ECO:0000313" key="3">
    <source>
        <dbReference type="Proteomes" id="UP000478208"/>
    </source>
</evidence>
<evidence type="ECO:0000259" key="1">
    <source>
        <dbReference type="Pfam" id="PF13460"/>
    </source>
</evidence>
<organism evidence="2 3">
    <name type="scientific">Winogradskyella endarachnes</name>
    <dbReference type="NCBI Taxonomy" id="2681965"/>
    <lineage>
        <taxon>Bacteria</taxon>
        <taxon>Pseudomonadati</taxon>
        <taxon>Bacteroidota</taxon>
        <taxon>Flavobacteriia</taxon>
        <taxon>Flavobacteriales</taxon>
        <taxon>Flavobacteriaceae</taxon>
        <taxon>Winogradskyella</taxon>
    </lineage>
</organism>
<dbReference type="Gene3D" id="3.40.50.720">
    <property type="entry name" value="NAD(P)-binding Rossmann-like Domain"/>
    <property type="match status" value="1"/>
</dbReference>
<reference evidence="2 3" key="1">
    <citation type="submission" date="2019-12" db="EMBL/GenBank/DDBJ databases">
        <authorList>
            <person name="Li J."/>
        </authorList>
    </citation>
    <scope>NUCLEOTIDE SEQUENCE [LARGE SCALE GENOMIC DNA]</scope>
    <source>
        <strain evidence="2 3">HL2-2</strain>
    </source>
</reference>
<accession>A0A6L6U4U1</accession>
<comment type="caution">
    <text evidence="2">The sequence shown here is derived from an EMBL/GenBank/DDBJ whole genome shotgun (WGS) entry which is preliminary data.</text>
</comment>
<dbReference type="InterPro" id="IPR016040">
    <property type="entry name" value="NAD(P)-bd_dom"/>
</dbReference>
<feature type="domain" description="NAD(P)-binding" evidence="1">
    <location>
        <begin position="9"/>
        <end position="138"/>
    </location>
</feature>
<protein>
    <submittedName>
        <fullName evidence="2">NAD(P)H-binding protein</fullName>
    </submittedName>
</protein>
<evidence type="ECO:0000313" key="2">
    <source>
        <dbReference type="EMBL" id="MUU77070.1"/>
    </source>
</evidence>
<dbReference type="Pfam" id="PF13460">
    <property type="entry name" value="NAD_binding_10"/>
    <property type="match status" value="1"/>
</dbReference>
<dbReference type="InterPro" id="IPR036291">
    <property type="entry name" value="NAD(P)-bd_dom_sf"/>
</dbReference>
<sequence>MKKTAILLGASGLTGGLLLDQLINDKRYESIKLFSRSKLKGLPSKVTQFIGDLLELEQFKSDFTGDQVFCCIGTTKAKTPNKDQYKKIDYGIPVSAAKLAKANGIETFIVISALGADAKSTVFYNKTKGEMERDVLKQDIKKTVILQPSLIGGRREERRTLEMIGKVLFKVIQPLFFGKLKKFKITDPKQMAKAMIIIANSTNHRDVIITSNDIKRITKNN</sequence>
<dbReference type="SUPFAM" id="SSF51735">
    <property type="entry name" value="NAD(P)-binding Rossmann-fold domains"/>
    <property type="match status" value="1"/>
</dbReference>
<dbReference type="AlphaFoldDB" id="A0A6L6U4U1"/>
<dbReference type="RefSeq" id="WP_157361510.1">
    <property type="nucleotide sequence ID" value="NZ_WOWS01000001.1"/>
</dbReference>
<proteinExistence type="predicted"/>
<dbReference type="PANTHER" id="PTHR14097">
    <property type="entry name" value="OXIDOREDUCTASE HTATIP2"/>
    <property type="match status" value="1"/>
</dbReference>
<name>A0A6L6U4U1_9FLAO</name>
<dbReference type="PANTHER" id="PTHR14097:SF7">
    <property type="entry name" value="OXIDOREDUCTASE HTATIP2"/>
    <property type="match status" value="1"/>
</dbReference>
<dbReference type="Proteomes" id="UP000478208">
    <property type="component" value="Unassembled WGS sequence"/>
</dbReference>
<gene>
    <name evidence="2" type="ORF">GN138_01300</name>
</gene>
<keyword evidence="3" id="KW-1185">Reference proteome</keyword>